<dbReference type="GO" id="GO:0090158">
    <property type="term" value="P:endoplasmic reticulum membrane organization"/>
    <property type="evidence" value="ECO:0007669"/>
    <property type="project" value="TreeGrafter"/>
</dbReference>
<dbReference type="InterPro" id="IPR013783">
    <property type="entry name" value="Ig-like_fold"/>
</dbReference>
<name>A0A8J5FDI8_ZINOF</name>
<evidence type="ECO:0000256" key="1">
    <source>
        <dbReference type="ARBA" id="ARBA00004211"/>
    </source>
</evidence>
<dbReference type="GO" id="GO:0061817">
    <property type="term" value="P:endoplasmic reticulum-plasma membrane tethering"/>
    <property type="evidence" value="ECO:0007669"/>
    <property type="project" value="TreeGrafter"/>
</dbReference>
<keyword evidence="5" id="KW-0472">Membrane</keyword>
<proteinExistence type="inferred from homology"/>
<evidence type="ECO:0000313" key="9">
    <source>
        <dbReference type="Proteomes" id="UP000734854"/>
    </source>
</evidence>
<dbReference type="PANTHER" id="PTHR10809:SF6">
    <property type="entry name" value="AT11025P-RELATED"/>
    <property type="match status" value="1"/>
</dbReference>
<evidence type="ECO:0000313" key="8">
    <source>
        <dbReference type="EMBL" id="KAG6485566.1"/>
    </source>
</evidence>
<evidence type="ECO:0000259" key="7">
    <source>
        <dbReference type="PROSITE" id="PS50202"/>
    </source>
</evidence>
<gene>
    <name evidence="8" type="ORF">ZIOFF_054126</name>
</gene>
<reference evidence="8 9" key="1">
    <citation type="submission" date="2020-08" db="EMBL/GenBank/DDBJ databases">
        <title>Plant Genome Project.</title>
        <authorList>
            <person name="Zhang R.-G."/>
        </authorList>
    </citation>
    <scope>NUCLEOTIDE SEQUENCE [LARGE SCALE GENOMIC DNA]</scope>
    <source>
        <tissue evidence="8">Rhizome</tissue>
    </source>
</reference>
<keyword evidence="4" id="KW-1133">Transmembrane helix</keyword>
<dbReference type="InterPro" id="IPR016763">
    <property type="entry name" value="VAP"/>
</dbReference>
<feature type="domain" description="MSP" evidence="7">
    <location>
        <begin position="234"/>
        <end position="354"/>
    </location>
</feature>
<feature type="region of interest" description="Disordered" evidence="6">
    <location>
        <begin position="92"/>
        <end position="132"/>
    </location>
</feature>
<dbReference type="InterPro" id="IPR019339">
    <property type="entry name" value="CIR_N_dom"/>
</dbReference>
<feature type="compositionally biased region" description="Pro residues" evidence="6">
    <location>
        <begin position="354"/>
        <end position="363"/>
    </location>
</feature>
<organism evidence="8 9">
    <name type="scientific">Zingiber officinale</name>
    <name type="common">Ginger</name>
    <name type="synonym">Amomum zingiber</name>
    <dbReference type="NCBI Taxonomy" id="94328"/>
    <lineage>
        <taxon>Eukaryota</taxon>
        <taxon>Viridiplantae</taxon>
        <taxon>Streptophyta</taxon>
        <taxon>Embryophyta</taxon>
        <taxon>Tracheophyta</taxon>
        <taxon>Spermatophyta</taxon>
        <taxon>Magnoliopsida</taxon>
        <taxon>Liliopsida</taxon>
        <taxon>Zingiberales</taxon>
        <taxon>Zingiberaceae</taxon>
        <taxon>Zingiber</taxon>
    </lineage>
</organism>
<dbReference type="AlphaFoldDB" id="A0A8J5FDI8"/>
<dbReference type="PANTHER" id="PTHR10809">
    <property type="entry name" value="VESICLE-ASSOCIATED MEMBRANE PROTEIN-ASSOCIATED PROTEIN"/>
    <property type="match status" value="1"/>
</dbReference>
<feature type="region of interest" description="Disordered" evidence="6">
    <location>
        <begin position="354"/>
        <end position="382"/>
    </location>
</feature>
<evidence type="ECO:0000256" key="6">
    <source>
        <dbReference type="SAM" id="MobiDB-lite"/>
    </source>
</evidence>
<dbReference type="SMART" id="SM01083">
    <property type="entry name" value="Cir_N"/>
    <property type="match status" value="1"/>
</dbReference>
<feature type="compositionally biased region" description="Polar residues" evidence="6">
    <location>
        <begin position="167"/>
        <end position="178"/>
    </location>
</feature>
<protein>
    <recommendedName>
        <fullName evidence="7">MSP domain-containing protein</fullName>
    </recommendedName>
</protein>
<feature type="compositionally biased region" description="Basic and acidic residues" evidence="6">
    <location>
        <begin position="120"/>
        <end position="132"/>
    </location>
</feature>
<feature type="compositionally biased region" description="Basic and acidic residues" evidence="6">
    <location>
        <begin position="183"/>
        <end position="206"/>
    </location>
</feature>
<keyword evidence="9" id="KW-1185">Reference proteome</keyword>
<feature type="region of interest" description="Disordered" evidence="6">
    <location>
        <begin position="28"/>
        <end position="49"/>
    </location>
</feature>
<keyword evidence="3" id="KW-0812">Transmembrane</keyword>
<dbReference type="PROSITE" id="PS50202">
    <property type="entry name" value="MSP"/>
    <property type="match status" value="1"/>
</dbReference>
<dbReference type="FunFam" id="2.60.40.10:FF:000813">
    <property type="entry name" value="Vesicle-associated protein 1-1"/>
    <property type="match status" value="1"/>
</dbReference>
<dbReference type="EMBL" id="JACMSC010000015">
    <property type="protein sequence ID" value="KAG6485566.1"/>
    <property type="molecule type" value="Genomic_DNA"/>
</dbReference>
<evidence type="ECO:0000256" key="3">
    <source>
        <dbReference type="ARBA" id="ARBA00022692"/>
    </source>
</evidence>
<dbReference type="InterPro" id="IPR000535">
    <property type="entry name" value="MSP_dom"/>
</dbReference>
<dbReference type="InterPro" id="IPR008962">
    <property type="entry name" value="PapD-like_sf"/>
</dbReference>
<accession>A0A8J5FDI8</accession>
<feature type="compositionally biased region" description="Low complexity" evidence="6">
    <location>
        <begin position="369"/>
        <end position="378"/>
    </location>
</feature>
<dbReference type="Gene3D" id="2.60.40.10">
    <property type="entry name" value="Immunoglobulins"/>
    <property type="match status" value="1"/>
</dbReference>
<evidence type="ECO:0000256" key="2">
    <source>
        <dbReference type="ARBA" id="ARBA00008932"/>
    </source>
</evidence>
<dbReference type="Pfam" id="PF00635">
    <property type="entry name" value="Motile_Sperm"/>
    <property type="match status" value="1"/>
</dbReference>
<dbReference type="Proteomes" id="UP000734854">
    <property type="component" value="Unassembled WGS sequence"/>
</dbReference>
<dbReference type="SUPFAM" id="SSF49354">
    <property type="entry name" value="PapD-like"/>
    <property type="match status" value="1"/>
</dbReference>
<dbReference type="GO" id="GO:0005886">
    <property type="term" value="C:plasma membrane"/>
    <property type="evidence" value="ECO:0007669"/>
    <property type="project" value="TreeGrafter"/>
</dbReference>
<comment type="caution">
    <text evidence="8">The sequence shown here is derived from an EMBL/GenBank/DDBJ whole genome shotgun (WGS) entry which is preliminary data.</text>
</comment>
<evidence type="ECO:0000256" key="4">
    <source>
        <dbReference type="ARBA" id="ARBA00022989"/>
    </source>
</evidence>
<comment type="similarity">
    <text evidence="2">Belongs to the VAMP-associated protein (VAP) (TC 9.B.17) family.</text>
</comment>
<comment type="subcellular location">
    <subcellularLocation>
        <location evidence="1">Membrane</location>
        <topology evidence="1">Single-pass type IV membrane protein</topology>
    </subcellularLocation>
</comment>
<evidence type="ECO:0000256" key="5">
    <source>
        <dbReference type="ARBA" id="ARBA00023136"/>
    </source>
</evidence>
<feature type="region of interest" description="Disordered" evidence="6">
    <location>
        <begin position="156"/>
        <end position="213"/>
    </location>
</feature>
<dbReference type="GO" id="GO:0005789">
    <property type="term" value="C:endoplasmic reticulum membrane"/>
    <property type="evidence" value="ECO:0007669"/>
    <property type="project" value="InterPro"/>
</dbReference>
<sequence length="451" mass="50672">MGGHGGLNILPQKRWNVYNYDNREKVRKDEEAAAREEQLQREQSRRRDAEFRLDRLRVARGIHHQQPTPVDDSHHFNLFEGLSDFSALGGARGEEATHFGKRSKKSEAEDSGTKSFKRQKREERSAPVAPEDEKYKLGYGLVGKGVKAPWYLSAPSTMSKDADEKNGISSVPNGSAKKNSGKKTIEELREERMTRENKEKERERALHSGARNRGFSSGSWRRFKGELKMSSGELLEIDPLELKFPFELKKQISCSLQLTNKSDNYVAFKVKTTSPKKYCVRPNSGVVLPRSTCDVIVTMQAQREAPPDMQCKDKFLVQSVIIDQGASAKDVTTEMFGKESANAVDEVKLRVLYVPPPQPPSPVPEGSEEGSSPRPSLSDNGNLNASELLAATRAYAEGIQQEKPSEANPDPIQLIRICVVHFDEYGVVSLLQYCRKAWECPYLFQNSLPLK</sequence>